<feature type="transmembrane region" description="Helical" evidence="1">
    <location>
        <begin position="143"/>
        <end position="164"/>
    </location>
</feature>
<gene>
    <name evidence="2" type="ORF">IAC78_01665</name>
</gene>
<reference evidence="2" key="2">
    <citation type="journal article" date="2021" name="PeerJ">
        <title>Extensive microbial diversity within the chicken gut microbiome revealed by metagenomics and culture.</title>
        <authorList>
            <person name="Gilroy R."/>
            <person name="Ravi A."/>
            <person name="Getino M."/>
            <person name="Pursley I."/>
            <person name="Horton D.L."/>
            <person name="Alikhan N.F."/>
            <person name="Baker D."/>
            <person name="Gharbi K."/>
            <person name="Hall N."/>
            <person name="Watson M."/>
            <person name="Adriaenssens E.M."/>
            <person name="Foster-Nyarko E."/>
            <person name="Jarju S."/>
            <person name="Secka A."/>
            <person name="Antonio M."/>
            <person name="Oren A."/>
            <person name="Chaudhuri R.R."/>
            <person name="La Ragione R."/>
            <person name="Hildebrand F."/>
            <person name="Pallen M.J."/>
        </authorList>
    </citation>
    <scope>NUCLEOTIDE SEQUENCE</scope>
    <source>
        <strain evidence="2">1748</strain>
    </source>
</reference>
<feature type="transmembrane region" description="Helical" evidence="1">
    <location>
        <begin position="73"/>
        <end position="91"/>
    </location>
</feature>
<organism evidence="2 3">
    <name type="scientific">Candidatus Scatoplasma merdavium</name>
    <dbReference type="NCBI Taxonomy" id="2840932"/>
    <lineage>
        <taxon>Bacteria</taxon>
        <taxon>Bacillati</taxon>
        <taxon>Bacillota</taxon>
        <taxon>Bacilli</taxon>
        <taxon>Bacillales</taxon>
        <taxon>Candidatus Scatoplasma</taxon>
    </lineage>
</organism>
<evidence type="ECO:0000313" key="2">
    <source>
        <dbReference type="EMBL" id="MBO8414176.1"/>
    </source>
</evidence>
<name>A0A9D9D5F4_9BACL</name>
<reference evidence="2" key="1">
    <citation type="submission" date="2020-10" db="EMBL/GenBank/DDBJ databases">
        <authorList>
            <person name="Gilroy R."/>
        </authorList>
    </citation>
    <scope>NUCLEOTIDE SEQUENCE</scope>
    <source>
        <strain evidence="2">1748</strain>
    </source>
</reference>
<dbReference type="EMBL" id="JADING010000049">
    <property type="protein sequence ID" value="MBO8414176.1"/>
    <property type="molecule type" value="Genomic_DNA"/>
</dbReference>
<proteinExistence type="predicted"/>
<accession>A0A9D9D5F4</accession>
<evidence type="ECO:0000256" key="1">
    <source>
        <dbReference type="SAM" id="Phobius"/>
    </source>
</evidence>
<evidence type="ECO:0000313" key="3">
    <source>
        <dbReference type="Proteomes" id="UP000823629"/>
    </source>
</evidence>
<feature type="transmembrane region" description="Helical" evidence="1">
    <location>
        <begin position="12"/>
        <end position="30"/>
    </location>
</feature>
<keyword evidence="1" id="KW-0472">Membrane</keyword>
<feature type="transmembrane region" description="Helical" evidence="1">
    <location>
        <begin position="98"/>
        <end position="123"/>
    </location>
</feature>
<protein>
    <submittedName>
        <fullName evidence="2">Uncharacterized protein</fullName>
    </submittedName>
</protein>
<sequence length="169" mass="17341">MASNSRIGLGRILPIVAVVLGLVSLIGLALDGITISQEIPFFGKIEASIPFHNIVFGGTVEIDGVEMGNAEPTGMLVIGIIAILLGSLASIGAVRSRLIAPIIAGALLFVGAIICFCTVQLALGDDYNNLPDELKDVYKLGTGAVLTGVLALAAAAVDVVSILFSRKAK</sequence>
<dbReference type="Proteomes" id="UP000823629">
    <property type="component" value="Unassembled WGS sequence"/>
</dbReference>
<keyword evidence="1" id="KW-1133">Transmembrane helix</keyword>
<dbReference type="AlphaFoldDB" id="A0A9D9D5F4"/>
<keyword evidence="1" id="KW-0812">Transmembrane</keyword>
<comment type="caution">
    <text evidence="2">The sequence shown here is derived from an EMBL/GenBank/DDBJ whole genome shotgun (WGS) entry which is preliminary data.</text>
</comment>